<dbReference type="InterPro" id="IPR011009">
    <property type="entry name" value="Kinase-like_dom_sf"/>
</dbReference>
<gene>
    <name evidence="4" type="ORF">RhiirA1_451495</name>
</gene>
<feature type="compositionally biased region" description="Polar residues" evidence="2">
    <location>
        <begin position="845"/>
        <end position="859"/>
    </location>
</feature>
<dbReference type="PANTHER" id="PTHR48015:SF16">
    <property type="entry name" value="SERINE_THREONINE-PROTEIN KINASE SULU"/>
    <property type="match status" value="1"/>
</dbReference>
<feature type="compositionally biased region" description="Polar residues" evidence="2">
    <location>
        <begin position="143"/>
        <end position="161"/>
    </location>
</feature>
<dbReference type="VEuPathDB" id="FungiDB:FUN_008384"/>
<feature type="region of interest" description="Disordered" evidence="2">
    <location>
        <begin position="317"/>
        <end position="354"/>
    </location>
</feature>
<feature type="region of interest" description="Disordered" evidence="2">
    <location>
        <begin position="460"/>
        <end position="593"/>
    </location>
</feature>
<feature type="compositionally biased region" description="Low complexity" evidence="2">
    <location>
        <begin position="762"/>
        <end position="777"/>
    </location>
</feature>
<feature type="compositionally biased region" description="Acidic residues" evidence="2">
    <location>
        <begin position="542"/>
        <end position="560"/>
    </location>
</feature>
<feature type="compositionally biased region" description="Acidic residues" evidence="2">
    <location>
        <begin position="480"/>
        <end position="492"/>
    </location>
</feature>
<feature type="compositionally biased region" description="Low complexity" evidence="2">
    <location>
        <begin position="800"/>
        <end position="844"/>
    </location>
</feature>
<dbReference type="VEuPathDB" id="FungiDB:RhiirA1_451495"/>
<dbReference type="Gene3D" id="1.10.510.10">
    <property type="entry name" value="Transferase(Phosphotransferase) domain 1"/>
    <property type="match status" value="1"/>
</dbReference>
<feature type="compositionally biased region" description="Low complexity" evidence="2">
    <location>
        <begin position="639"/>
        <end position="674"/>
    </location>
</feature>
<dbReference type="InterPro" id="IPR000719">
    <property type="entry name" value="Prot_kinase_dom"/>
</dbReference>
<dbReference type="Proteomes" id="UP000232688">
    <property type="component" value="Unassembled WGS sequence"/>
</dbReference>
<name>A0A2N0SC93_9GLOM</name>
<dbReference type="SUPFAM" id="SSF56112">
    <property type="entry name" value="Protein kinase-like (PK-like)"/>
    <property type="match status" value="1"/>
</dbReference>
<dbReference type="AlphaFoldDB" id="A0A2N0SC93"/>
<reference evidence="4 5" key="1">
    <citation type="submission" date="2017-10" db="EMBL/GenBank/DDBJ databases">
        <title>Extensive intraspecific genome diversity in a model arbuscular mycorrhizal fungus.</title>
        <authorList>
            <person name="Chen E.C.H."/>
            <person name="Morin E."/>
            <person name="Baudet D."/>
            <person name="Noel J."/>
            <person name="Ndikumana S."/>
            <person name="Charron P."/>
            <person name="St-Onge C."/>
            <person name="Giorgi J."/>
            <person name="Grigoriev I.V."/>
            <person name="Roux C."/>
            <person name="Martin F.M."/>
            <person name="Corradi N."/>
        </authorList>
    </citation>
    <scope>NUCLEOTIDE SEQUENCE [LARGE SCALE GENOMIC DNA]</scope>
    <source>
        <strain evidence="4 5">A1</strain>
    </source>
</reference>
<keyword evidence="1" id="KW-0175">Coiled coil</keyword>
<evidence type="ECO:0000256" key="2">
    <source>
        <dbReference type="SAM" id="MobiDB-lite"/>
    </source>
</evidence>
<dbReference type="GO" id="GO:0005737">
    <property type="term" value="C:cytoplasm"/>
    <property type="evidence" value="ECO:0007669"/>
    <property type="project" value="TreeGrafter"/>
</dbReference>
<feature type="compositionally biased region" description="Polar residues" evidence="2">
    <location>
        <begin position="26"/>
        <end position="63"/>
    </location>
</feature>
<feature type="compositionally biased region" description="Polar residues" evidence="2">
    <location>
        <begin position="705"/>
        <end position="717"/>
    </location>
</feature>
<feature type="compositionally biased region" description="Polar residues" evidence="2">
    <location>
        <begin position="574"/>
        <end position="587"/>
    </location>
</feature>
<proteinExistence type="predicted"/>
<evidence type="ECO:0000259" key="3">
    <source>
        <dbReference type="PROSITE" id="PS50011"/>
    </source>
</evidence>
<feature type="compositionally biased region" description="Low complexity" evidence="2">
    <location>
        <begin position="724"/>
        <end position="755"/>
    </location>
</feature>
<dbReference type="SMART" id="SM00220">
    <property type="entry name" value="S_TKc"/>
    <property type="match status" value="1"/>
</dbReference>
<dbReference type="EMBL" id="LLXH01000096">
    <property type="protein sequence ID" value="PKC73171.1"/>
    <property type="molecule type" value="Genomic_DNA"/>
</dbReference>
<dbReference type="GO" id="GO:0043408">
    <property type="term" value="P:regulation of MAPK cascade"/>
    <property type="evidence" value="ECO:0007669"/>
    <property type="project" value="TreeGrafter"/>
</dbReference>
<evidence type="ECO:0000313" key="5">
    <source>
        <dbReference type="Proteomes" id="UP000232688"/>
    </source>
</evidence>
<reference evidence="4 5" key="2">
    <citation type="submission" date="2017-10" db="EMBL/GenBank/DDBJ databases">
        <title>Genome analyses suggest a sexual origin of heterokaryosis in a supposedly ancient asexual fungus.</title>
        <authorList>
            <person name="Corradi N."/>
            <person name="Sedzielewska K."/>
            <person name="Noel J."/>
            <person name="Charron P."/>
            <person name="Farinelli L."/>
            <person name="Marton T."/>
            <person name="Kruger M."/>
            <person name="Pelin A."/>
            <person name="Brachmann A."/>
            <person name="Corradi N."/>
        </authorList>
    </citation>
    <scope>NUCLEOTIDE SEQUENCE [LARGE SCALE GENOMIC DNA]</scope>
    <source>
        <strain evidence="4 5">A1</strain>
    </source>
</reference>
<dbReference type="PANTHER" id="PTHR48015">
    <property type="entry name" value="SERINE/THREONINE-PROTEIN KINASE TAO"/>
    <property type="match status" value="1"/>
</dbReference>
<feature type="compositionally biased region" description="Low complexity" evidence="2">
    <location>
        <begin position="108"/>
        <end position="121"/>
    </location>
</feature>
<feature type="compositionally biased region" description="Basic and acidic residues" evidence="2">
    <location>
        <begin position="527"/>
        <end position="541"/>
    </location>
</feature>
<sequence length="1160" mass="127971">MPALPSQQPVAVRHSTSPTIKDHYPYSSTSGMGSNTDKGGNKQGAPTITTSNRNPNSMYSTMSEVWGKDHWLPNEQETTPITIKTKKVSPRPSTPHGNRKNFIERNKQSVQSVQAVLASSPPKSPKKLKDDSQSISPPPSLKQKPSTAQLRPVTPNANGQSAARPKADKKKSDGAVSTKSRRPTSPTTTTQSAHVRSHAASPERPTSGHGHSAHSRSHVRAASPEIALREEVKKLKRILLERDDWLREKEAELLDAEDIVDALQERVREVEARNRELQRENEIMRNYIEEEQEKKKATSNEPTKIINSVMNNIQRIRGESTPVSNPNSPTLSSTSSKSPSPLSSPKPSPVLSTSKSKELLKANNNISKAQNDINPSLRPRVVTPQTRGNLIPANKVNNQKNLVSNNDPHPPRPTAPSPAAMNRDENINGGFNRTEMLDRHAEMTRDRYASALDRKQAAALNVVMEESEDSDADEFKFETDDNNSDDQADSESDDRTESESEDDDASSVSPSGVNTEVEEEDDDEESFDKWSTHASSKHDLDSIVEEEDEDDDDDEFEFDEVQQMARQKNRAPFNPSSPIKNSSQNFMAKNDQYKKIVNNVQSVYTSSLSQQLSGNNNKSSTQNQKRIHQDYGYPHRDSMSSIKSDSSDDSTLSVLSSQNGSYPSSVTSPSSFGSNNDLYGQSSADSSSNKPNTKLDNSKFDKNGLNDNYPTSVSTSQHADHHYNNSLNCQQPNNNKYNNSLNSTTNNGTSNSVKNSKYDIDSTSVSASTTTGSSVNSKRSPPNLVSKQFNPRSKSPPTVSIRPISPASSSRASTPSSNASTARAASPAYHSSSRASTPASESSRNACATQPIDNSSDKCSTAIPPPPPPPVNKDPFATLQHYLRLISENSVMENPLKSYDIKKVIDEGSSAKVFTAHPLSNPSEECAIKVVPLSYSLEFIFNEIYVLKNLKHKNIVDFKESFLRWDGKTREVWIAMEKCARGDVTSRAGKVNQREAGRIARDLLGALKHLHSNGVIHRDIKLSNILSTANNEIKLADFGISSLTPTSTTAMVGTIPYMAPDVVLVGPDRPYDTKVDIWSVGVCILELLTGKAAWGRFRDDEIMDKLRRGEMPYGFQRLRKKADIGWEAVDFLEKCFIKTPENRWDAEKLLEHPFITGSLN</sequence>
<feature type="compositionally biased region" description="Polar residues" evidence="2">
    <location>
        <begin position="395"/>
        <end position="407"/>
    </location>
</feature>
<feature type="coiled-coil region" evidence="1">
    <location>
        <begin position="246"/>
        <end position="301"/>
    </location>
</feature>
<dbReference type="Pfam" id="PF00069">
    <property type="entry name" value="Pkinase"/>
    <property type="match status" value="1"/>
</dbReference>
<feature type="compositionally biased region" description="Acidic residues" evidence="2">
    <location>
        <begin position="516"/>
        <end position="526"/>
    </location>
</feature>
<protein>
    <recommendedName>
        <fullName evidence="3">Protein kinase domain-containing protein</fullName>
    </recommendedName>
</protein>
<feature type="region of interest" description="Disordered" evidence="2">
    <location>
        <begin position="631"/>
        <end position="875"/>
    </location>
</feature>
<accession>A0A2N0SC93</accession>
<feature type="compositionally biased region" description="Pro residues" evidence="2">
    <location>
        <begin position="863"/>
        <end position="872"/>
    </location>
</feature>
<dbReference type="PROSITE" id="PS50011">
    <property type="entry name" value="PROTEIN_KINASE_DOM"/>
    <property type="match status" value="1"/>
</dbReference>
<dbReference type="GO" id="GO:0000165">
    <property type="term" value="P:MAPK cascade"/>
    <property type="evidence" value="ECO:0007669"/>
    <property type="project" value="TreeGrafter"/>
</dbReference>
<feature type="region of interest" description="Disordered" evidence="2">
    <location>
        <begin position="366"/>
        <end position="439"/>
    </location>
</feature>
<feature type="domain" description="Protein kinase" evidence="3">
    <location>
        <begin position="899"/>
        <end position="1155"/>
    </location>
</feature>
<feature type="region of interest" description="Disordered" evidence="2">
    <location>
        <begin position="1"/>
        <end position="226"/>
    </location>
</feature>
<dbReference type="GO" id="GO:0004674">
    <property type="term" value="F:protein serine/threonine kinase activity"/>
    <property type="evidence" value="ECO:0007669"/>
    <property type="project" value="TreeGrafter"/>
</dbReference>
<feature type="compositionally biased region" description="Polar residues" evidence="2">
    <location>
        <begin position="778"/>
        <end position="798"/>
    </location>
</feature>
<organism evidence="4 5">
    <name type="scientific">Rhizophagus irregularis</name>
    <dbReference type="NCBI Taxonomy" id="588596"/>
    <lineage>
        <taxon>Eukaryota</taxon>
        <taxon>Fungi</taxon>
        <taxon>Fungi incertae sedis</taxon>
        <taxon>Mucoromycota</taxon>
        <taxon>Glomeromycotina</taxon>
        <taxon>Glomeromycetes</taxon>
        <taxon>Glomerales</taxon>
        <taxon>Glomeraceae</taxon>
        <taxon>Rhizophagus</taxon>
    </lineage>
</organism>
<dbReference type="GO" id="GO:0005524">
    <property type="term" value="F:ATP binding"/>
    <property type="evidence" value="ECO:0007669"/>
    <property type="project" value="InterPro"/>
</dbReference>
<dbReference type="InterPro" id="IPR050285">
    <property type="entry name" value="STE20_Ser/Thr_kinase"/>
</dbReference>
<evidence type="ECO:0000313" key="4">
    <source>
        <dbReference type="EMBL" id="PKC73171.1"/>
    </source>
</evidence>
<evidence type="ECO:0000256" key="1">
    <source>
        <dbReference type="SAM" id="Coils"/>
    </source>
</evidence>
<feature type="compositionally biased region" description="Low complexity" evidence="2">
    <location>
        <begin position="320"/>
        <end position="341"/>
    </location>
</feature>
<dbReference type="Gene3D" id="3.30.200.20">
    <property type="entry name" value="Phosphorylase Kinase, domain 1"/>
    <property type="match status" value="1"/>
</dbReference>
<feature type="compositionally biased region" description="Polar residues" evidence="2">
    <location>
        <begin position="1"/>
        <end position="19"/>
    </location>
</feature>
<dbReference type="VEuPathDB" id="FungiDB:RhiirFUN_008748"/>
<feature type="compositionally biased region" description="Polar residues" evidence="2">
    <location>
        <begin position="675"/>
        <end position="695"/>
    </location>
</feature>
<comment type="caution">
    <text evidence="4">The sequence shown here is derived from an EMBL/GenBank/DDBJ whole genome shotgun (WGS) entry which is preliminary data.</text>
</comment>